<evidence type="ECO:0000313" key="2">
    <source>
        <dbReference type="EMBL" id="KAF1837738.1"/>
    </source>
</evidence>
<gene>
    <name evidence="2" type="ORF">BDW02DRAFT_565664</name>
</gene>
<dbReference type="AlphaFoldDB" id="A0A6A5KKV6"/>
<evidence type="ECO:0000256" key="1">
    <source>
        <dbReference type="SAM" id="MobiDB-lite"/>
    </source>
</evidence>
<evidence type="ECO:0000313" key="3">
    <source>
        <dbReference type="Proteomes" id="UP000800040"/>
    </source>
</evidence>
<accession>A0A6A5KKV6</accession>
<sequence>MFDRVYFPSDPLPTPYSTISTFNGYSKPLDILNVPPVEPDTIFYLSIIKPHTDSHEIHGPVKAFTHLLPKIEEIVSNSPPAIDKLDALKSIQNLWDGKREKDEEFFRDGFERFVVEGQRGRFVVLEVRREVDAEVFAALPAPVYTIVAIGPLMNPECAPRKNYRASSSSSSETASKGGRGMAAQAPAKLVGYARLTTIHGCCIERVAAQQMAKRIMAELLHDQKNVLRIETWGQGGKGGGALMAMNASATWEVRVLYEDDALKRAMEEGHREGGAMKWR</sequence>
<dbReference type="EMBL" id="ML975258">
    <property type="protein sequence ID" value="KAF1837738.1"/>
    <property type="molecule type" value="Genomic_DNA"/>
</dbReference>
<protein>
    <submittedName>
        <fullName evidence="2">Uncharacterized protein</fullName>
    </submittedName>
</protein>
<reference evidence="2" key="1">
    <citation type="submission" date="2020-01" db="EMBL/GenBank/DDBJ databases">
        <authorList>
            <consortium name="DOE Joint Genome Institute"/>
            <person name="Haridas S."/>
            <person name="Albert R."/>
            <person name="Binder M."/>
            <person name="Bloem J."/>
            <person name="Labutti K."/>
            <person name="Salamov A."/>
            <person name="Andreopoulos B."/>
            <person name="Baker S.E."/>
            <person name="Barry K."/>
            <person name="Bills G."/>
            <person name="Bluhm B.H."/>
            <person name="Cannon C."/>
            <person name="Castanera R."/>
            <person name="Culley D.E."/>
            <person name="Daum C."/>
            <person name="Ezra D."/>
            <person name="Gonzalez J.B."/>
            <person name="Henrissat B."/>
            <person name="Kuo A."/>
            <person name="Liang C."/>
            <person name="Lipzen A."/>
            <person name="Lutzoni F."/>
            <person name="Magnuson J."/>
            <person name="Mondo S."/>
            <person name="Nolan M."/>
            <person name="Ohm R."/>
            <person name="Pangilinan J."/>
            <person name="Park H.-J."/>
            <person name="Ramirez L."/>
            <person name="Alfaro M."/>
            <person name="Sun H."/>
            <person name="Tritt A."/>
            <person name="Yoshinaga Y."/>
            <person name="Zwiers L.-H."/>
            <person name="Turgeon B.G."/>
            <person name="Goodwin S.B."/>
            <person name="Spatafora J.W."/>
            <person name="Crous P.W."/>
            <person name="Grigoriev I.V."/>
        </authorList>
    </citation>
    <scope>NUCLEOTIDE SEQUENCE</scope>
    <source>
        <strain evidence="2">P77</strain>
    </source>
</reference>
<feature type="region of interest" description="Disordered" evidence="1">
    <location>
        <begin position="160"/>
        <end position="180"/>
    </location>
</feature>
<dbReference type="Proteomes" id="UP000800040">
    <property type="component" value="Unassembled WGS sequence"/>
</dbReference>
<keyword evidence="3" id="KW-1185">Reference proteome</keyword>
<name>A0A6A5KKV6_9PLEO</name>
<dbReference type="OrthoDB" id="443772at2759"/>
<organism evidence="2 3">
    <name type="scientific">Decorospora gaudefroyi</name>
    <dbReference type="NCBI Taxonomy" id="184978"/>
    <lineage>
        <taxon>Eukaryota</taxon>
        <taxon>Fungi</taxon>
        <taxon>Dikarya</taxon>
        <taxon>Ascomycota</taxon>
        <taxon>Pezizomycotina</taxon>
        <taxon>Dothideomycetes</taxon>
        <taxon>Pleosporomycetidae</taxon>
        <taxon>Pleosporales</taxon>
        <taxon>Pleosporineae</taxon>
        <taxon>Pleosporaceae</taxon>
        <taxon>Decorospora</taxon>
    </lineage>
</organism>
<proteinExistence type="predicted"/>